<accession>A0A3P2A9N6</accession>
<dbReference type="OrthoDB" id="9796958at2"/>
<dbReference type="InterPro" id="IPR036380">
    <property type="entry name" value="Isochorismatase-like_sf"/>
</dbReference>
<dbReference type="InterPro" id="IPR000868">
    <property type="entry name" value="Isochorismatase-like_dom"/>
</dbReference>
<keyword evidence="3" id="KW-1185">Reference proteome</keyword>
<dbReference type="RefSeq" id="WP_124794543.1">
    <property type="nucleotide sequence ID" value="NZ_RQYC01000006.1"/>
</dbReference>
<reference evidence="2 3" key="1">
    <citation type="submission" date="2018-11" db="EMBL/GenBank/DDBJ databases">
        <title>Genomes From Bacteria Associated with the Canine Oral Cavity: a Test Case for Automated Genome-Based Taxonomic Assignment.</title>
        <authorList>
            <person name="Coil D.A."/>
            <person name="Jospin G."/>
            <person name="Darling A.E."/>
            <person name="Wallis C."/>
            <person name="Davis I.J."/>
            <person name="Harris S."/>
            <person name="Eisen J.A."/>
            <person name="Holcombe L.J."/>
            <person name="O'Flynn C."/>
        </authorList>
    </citation>
    <scope>NUCLEOTIDE SEQUENCE [LARGE SCALE GENOMIC DNA]</scope>
    <source>
        <strain evidence="2 3">COT-280</strain>
    </source>
</reference>
<dbReference type="EMBL" id="RQYC01000006">
    <property type="protein sequence ID" value="RRD90333.1"/>
    <property type="molecule type" value="Genomic_DNA"/>
</dbReference>
<evidence type="ECO:0000313" key="2">
    <source>
        <dbReference type="EMBL" id="RRD90333.1"/>
    </source>
</evidence>
<feature type="domain" description="Isochorismatase-like" evidence="1">
    <location>
        <begin position="8"/>
        <end position="155"/>
    </location>
</feature>
<dbReference type="PANTHER" id="PTHR14119">
    <property type="entry name" value="HYDROLASE"/>
    <property type="match status" value="1"/>
</dbReference>
<dbReference type="Proteomes" id="UP000269923">
    <property type="component" value="Unassembled WGS sequence"/>
</dbReference>
<dbReference type="PANTHER" id="PTHR14119:SF3">
    <property type="entry name" value="ISOCHORISMATASE DOMAIN-CONTAINING PROTEIN 2"/>
    <property type="match status" value="1"/>
</dbReference>
<dbReference type="Pfam" id="PF00857">
    <property type="entry name" value="Isochorismatase"/>
    <property type="match status" value="1"/>
</dbReference>
<gene>
    <name evidence="2" type="ORF">EII21_05265</name>
</gene>
<dbReference type="Gene3D" id="3.40.50.850">
    <property type="entry name" value="Isochorismatase-like"/>
    <property type="match status" value="1"/>
</dbReference>
<dbReference type="STRING" id="1121352.GCA_000620925_00738"/>
<evidence type="ECO:0000259" key="1">
    <source>
        <dbReference type="Pfam" id="PF00857"/>
    </source>
</evidence>
<name>A0A3P2A9N6_9NEIS</name>
<dbReference type="SUPFAM" id="SSF52499">
    <property type="entry name" value="Isochorismatase-like hydrolases"/>
    <property type="match status" value="1"/>
</dbReference>
<dbReference type="InterPro" id="IPR050993">
    <property type="entry name" value="Isochorismatase_domain"/>
</dbReference>
<protein>
    <submittedName>
        <fullName evidence="2">Isochorismatase family protein</fullName>
    </submittedName>
</protein>
<sequence>MLTPDNTLALVIDIQERLLPVLHENERFIADTVKLITGLRALDVPLLLTEQYPKGLGHTVEPIKTAADNAPVFEKTRFSAWTEEVAAAVRDSGATNIIAVGCETHICMLQTVLDLRAQGLNVYLPQECLTSRTAANKKNGLRQATAAGAIVSNVESVLFQLLQDAKHPAFKTISKLIV</sequence>
<organism evidence="2 3">
    <name type="scientific">Conchiformibius steedae</name>
    <dbReference type="NCBI Taxonomy" id="153493"/>
    <lineage>
        <taxon>Bacteria</taxon>
        <taxon>Pseudomonadati</taxon>
        <taxon>Pseudomonadota</taxon>
        <taxon>Betaproteobacteria</taxon>
        <taxon>Neisseriales</taxon>
        <taxon>Neisseriaceae</taxon>
        <taxon>Conchiformibius</taxon>
    </lineage>
</organism>
<comment type="caution">
    <text evidence="2">The sequence shown here is derived from an EMBL/GenBank/DDBJ whole genome shotgun (WGS) entry which is preliminary data.</text>
</comment>
<evidence type="ECO:0000313" key="3">
    <source>
        <dbReference type="Proteomes" id="UP000269923"/>
    </source>
</evidence>
<proteinExistence type="predicted"/>
<dbReference type="AlphaFoldDB" id="A0A3P2A9N6"/>